<dbReference type="Proteomes" id="UP000428260">
    <property type="component" value="Chromosome"/>
</dbReference>
<protein>
    <submittedName>
        <fullName evidence="2">Cyclic nucleotide-binding domain-containing protein</fullName>
    </submittedName>
</protein>
<evidence type="ECO:0000259" key="1">
    <source>
        <dbReference type="PROSITE" id="PS50042"/>
    </source>
</evidence>
<gene>
    <name evidence="2" type="ORF">GM418_25240</name>
</gene>
<dbReference type="Gene3D" id="2.60.120.10">
    <property type="entry name" value="Jelly Rolls"/>
    <property type="match status" value="1"/>
</dbReference>
<feature type="domain" description="Cyclic nucleotide-binding" evidence="1">
    <location>
        <begin position="11"/>
        <end position="113"/>
    </location>
</feature>
<dbReference type="AlphaFoldDB" id="A0A6I6K363"/>
<evidence type="ECO:0000313" key="2">
    <source>
        <dbReference type="EMBL" id="QGY46842.1"/>
    </source>
</evidence>
<name>A0A6I6K363_9BACT</name>
<dbReference type="EMBL" id="CP046401">
    <property type="protein sequence ID" value="QGY46842.1"/>
    <property type="molecule type" value="Genomic_DNA"/>
</dbReference>
<dbReference type="PROSITE" id="PS50042">
    <property type="entry name" value="CNMP_BINDING_3"/>
    <property type="match status" value="1"/>
</dbReference>
<keyword evidence="3" id="KW-1185">Reference proteome</keyword>
<sequence length="194" mass="23140">MPDLLKDFINRYITLSENDWNDIKREFQKKIFSKDEIILQEGKVCHHFYFFERGLIRFFCNIDGEDITKTFALAPYCFTSKISFRNQSPANESIQALEETVVWEISYQQYKQLEKINSWNIFMRKLLNEIQEFTEKLMLDSKVLTAEKRYEILQETYPAELLQKIPLKHLASFLGIAPQSLSRIRNNLHQSRKS</sequence>
<dbReference type="CDD" id="cd00038">
    <property type="entry name" value="CAP_ED"/>
    <property type="match status" value="1"/>
</dbReference>
<dbReference type="SUPFAM" id="SSF51206">
    <property type="entry name" value="cAMP-binding domain-like"/>
    <property type="match status" value="1"/>
</dbReference>
<proteinExistence type="predicted"/>
<dbReference type="Pfam" id="PF00027">
    <property type="entry name" value="cNMP_binding"/>
    <property type="match status" value="1"/>
</dbReference>
<organism evidence="2 3">
    <name type="scientific">Maribellus comscasis</name>
    <dbReference type="NCBI Taxonomy" id="2681766"/>
    <lineage>
        <taxon>Bacteria</taxon>
        <taxon>Pseudomonadati</taxon>
        <taxon>Bacteroidota</taxon>
        <taxon>Bacteroidia</taxon>
        <taxon>Marinilabiliales</taxon>
        <taxon>Prolixibacteraceae</taxon>
        <taxon>Maribellus</taxon>
    </lineage>
</organism>
<reference evidence="2 3" key="1">
    <citation type="submission" date="2019-11" db="EMBL/GenBank/DDBJ databases">
        <authorList>
            <person name="Zheng R.K."/>
            <person name="Sun C.M."/>
        </authorList>
    </citation>
    <scope>NUCLEOTIDE SEQUENCE [LARGE SCALE GENOMIC DNA]</scope>
    <source>
        <strain evidence="2 3">WC007</strain>
    </source>
</reference>
<evidence type="ECO:0000313" key="3">
    <source>
        <dbReference type="Proteomes" id="UP000428260"/>
    </source>
</evidence>
<dbReference type="InterPro" id="IPR014710">
    <property type="entry name" value="RmlC-like_jellyroll"/>
</dbReference>
<dbReference type="InterPro" id="IPR018490">
    <property type="entry name" value="cNMP-bd_dom_sf"/>
</dbReference>
<dbReference type="InterPro" id="IPR000595">
    <property type="entry name" value="cNMP-bd_dom"/>
</dbReference>
<dbReference type="KEGG" id="mcos:GM418_25240"/>
<dbReference type="RefSeq" id="WP_158870135.1">
    <property type="nucleotide sequence ID" value="NZ_CP046401.1"/>
</dbReference>
<accession>A0A6I6K363</accession>